<dbReference type="OrthoDB" id="10435977at2759"/>
<dbReference type="EMBL" id="WJXA01000012">
    <property type="protein sequence ID" value="KAF7123730.1"/>
    <property type="molecule type" value="Genomic_DNA"/>
</dbReference>
<dbReference type="AlphaFoldDB" id="A0A834G2S6"/>
<accession>A0A834G2S6</accession>
<sequence>MDSKNKTQSSLCAAERDGTGTWLIPSPVLMAASFAVAESGPSIPAEPKRFSRFYRRNGHSTSLQWQKVGLLYLQNQSASPAFTGGMVIRPGSYFLALFDVVVTFYLQFAVAESGPSIPAEPNRFSRFYRRNGHSTSLQWQKVGLLYLQNQSASPAFIGGMVIRPDESQ</sequence>
<proteinExistence type="predicted"/>
<keyword evidence="2" id="KW-1185">Reference proteome</keyword>
<evidence type="ECO:0000313" key="2">
    <source>
        <dbReference type="Proteomes" id="UP000626092"/>
    </source>
</evidence>
<comment type="caution">
    <text evidence="1">The sequence shown here is derived from an EMBL/GenBank/DDBJ whole genome shotgun (WGS) entry which is preliminary data.</text>
</comment>
<organism evidence="1 2">
    <name type="scientific">Rhododendron simsii</name>
    <name type="common">Sims's rhododendron</name>
    <dbReference type="NCBI Taxonomy" id="118357"/>
    <lineage>
        <taxon>Eukaryota</taxon>
        <taxon>Viridiplantae</taxon>
        <taxon>Streptophyta</taxon>
        <taxon>Embryophyta</taxon>
        <taxon>Tracheophyta</taxon>
        <taxon>Spermatophyta</taxon>
        <taxon>Magnoliopsida</taxon>
        <taxon>eudicotyledons</taxon>
        <taxon>Gunneridae</taxon>
        <taxon>Pentapetalae</taxon>
        <taxon>asterids</taxon>
        <taxon>Ericales</taxon>
        <taxon>Ericaceae</taxon>
        <taxon>Ericoideae</taxon>
        <taxon>Rhodoreae</taxon>
        <taxon>Rhododendron</taxon>
    </lineage>
</organism>
<dbReference type="Proteomes" id="UP000626092">
    <property type="component" value="Unassembled WGS sequence"/>
</dbReference>
<name>A0A834G2S6_RHOSS</name>
<evidence type="ECO:0000313" key="1">
    <source>
        <dbReference type="EMBL" id="KAF7123730.1"/>
    </source>
</evidence>
<reference evidence="1" key="1">
    <citation type="submission" date="2019-11" db="EMBL/GenBank/DDBJ databases">
        <authorList>
            <person name="Liu Y."/>
            <person name="Hou J."/>
            <person name="Li T.-Q."/>
            <person name="Guan C.-H."/>
            <person name="Wu X."/>
            <person name="Wu H.-Z."/>
            <person name="Ling F."/>
            <person name="Zhang R."/>
            <person name="Shi X.-G."/>
            <person name="Ren J.-P."/>
            <person name="Chen E.-F."/>
            <person name="Sun J.-M."/>
        </authorList>
    </citation>
    <scope>NUCLEOTIDE SEQUENCE</scope>
    <source>
        <strain evidence="1">Adult_tree_wgs_1</strain>
        <tissue evidence="1">Leaves</tissue>
    </source>
</reference>
<gene>
    <name evidence="1" type="ORF">RHSIM_Rhsim12G0157500</name>
</gene>
<protein>
    <submittedName>
        <fullName evidence="1">Uncharacterized protein</fullName>
    </submittedName>
</protein>